<dbReference type="OrthoDB" id="411535at2759"/>
<dbReference type="InParanoid" id="C5LWB9"/>
<organism evidence="2">
    <name type="scientific">Perkinsus marinus (strain ATCC 50983 / TXsc)</name>
    <dbReference type="NCBI Taxonomy" id="423536"/>
    <lineage>
        <taxon>Eukaryota</taxon>
        <taxon>Sar</taxon>
        <taxon>Alveolata</taxon>
        <taxon>Perkinsozoa</taxon>
        <taxon>Perkinsea</taxon>
        <taxon>Perkinsida</taxon>
        <taxon>Perkinsidae</taxon>
        <taxon>Perkinsus</taxon>
    </lineage>
</organism>
<reference evidence="1 2" key="1">
    <citation type="submission" date="2008-07" db="EMBL/GenBank/DDBJ databases">
        <authorList>
            <person name="El-Sayed N."/>
            <person name="Caler E."/>
            <person name="Inman J."/>
            <person name="Amedeo P."/>
            <person name="Hass B."/>
            <person name="Wortman J."/>
        </authorList>
    </citation>
    <scope>NUCLEOTIDE SEQUENCE [LARGE SCALE GENOMIC DNA]</scope>
    <source>
        <strain evidence="2">ATCC 50983 / TXsc</strain>
    </source>
</reference>
<dbReference type="EMBL" id="GG686144">
    <property type="protein sequence ID" value="EEQ98961.1"/>
    <property type="molecule type" value="Genomic_DNA"/>
</dbReference>
<dbReference type="Proteomes" id="UP000007800">
    <property type="component" value="Unassembled WGS sequence"/>
</dbReference>
<evidence type="ECO:0000313" key="2">
    <source>
        <dbReference type="Proteomes" id="UP000007800"/>
    </source>
</evidence>
<dbReference type="RefSeq" id="XP_002766244.1">
    <property type="nucleotide sequence ID" value="XM_002766198.1"/>
</dbReference>
<sequence>MSDKITSLLDDLWTSLNATALDGGRIEIPSVLLSGGPATIIEAIEWRVDWPVKKLHY</sequence>
<protein>
    <submittedName>
        <fullName evidence="1">Uncharacterized protein</fullName>
    </submittedName>
</protein>
<dbReference type="AlphaFoldDB" id="C5LWB9"/>
<dbReference type="GeneID" id="9063268"/>
<proteinExistence type="predicted"/>
<gene>
    <name evidence="1" type="ORF">Pmar_PMAR026685</name>
</gene>
<name>C5LWB9_PERM5</name>
<accession>C5LWB9</accession>
<evidence type="ECO:0000313" key="1">
    <source>
        <dbReference type="EMBL" id="EEQ98961.1"/>
    </source>
</evidence>
<keyword evidence="2" id="KW-1185">Reference proteome</keyword>